<dbReference type="InterPro" id="IPR051531">
    <property type="entry name" value="N-acetyltransferase"/>
</dbReference>
<dbReference type="Pfam" id="PF13302">
    <property type="entry name" value="Acetyltransf_3"/>
    <property type="match status" value="2"/>
</dbReference>
<dbReference type="SUPFAM" id="SSF55729">
    <property type="entry name" value="Acyl-CoA N-acyltransferases (Nat)"/>
    <property type="match status" value="2"/>
</dbReference>
<proteinExistence type="predicted"/>
<evidence type="ECO:0000313" key="2">
    <source>
        <dbReference type="EMBL" id="EDM75918.1"/>
    </source>
</evidence>
<dbReference type="PROSITE" id="PS51186">
    <property type="entry name" value="GNAT"/>
    <property type="match status" value="1"/>
</dbReference>
<keyword evidence="2" id="KW-0808">Transferase</keyword>
<gene>
    <name evidence="2" type="ORF">PPSIR1_25106</name>
</gene>
<protein>
    <submittedName>
        <fullName evidence="2">POSSIBLE TRANSFERASE</fullName>
    </submittedName>
</protein>
<comment type="caution">
    <text evidence="2">The sequence shown here is derived from an EMBL/GenBank/DDBJ whole genome shotgun (WGS) entry which is preliminary data.</text>
</comment>
<evidence type="ECO:0000259" key="1">
    <source>
        <dbReference type="PROSITE" id="PS51186"/>
    </source>
</evidence>
<dbReference type="InterPro" id="IPR016181">
    <property type="entry name" value="Acyl_CoA_acyltransferase"/>
</dbReference>
<accession>A6GDW9</accession>
<feature type="domain" description="N-acetyltransferase" evidence="1">
    <location>
        <begin position="19"/>
        <end position="157"/>
    </location>
</feature>
<dbReference type="STRING" id="391625.PPSIR1_25106"/>
<organism evidence="2 3">
    <name type="scientific">Plesiocystis pacifica SIR-1</name>
    <dbReference type="NCBI Taxonomy" id="391625"/>
    <lineage>
        <taxon>Bacteria</taxon>
        <taxon>Pseudomonadati</taxon>
        <taxon>Myxococcota</taxon>
        <taxon>Polyangia</taxon>
        <taxon>Nannocystales</taxon>
        <taxon>Nannocystaceae</taxon>
        <taxon>Plesiocystis</taxon>
    </lineage>
</organism>
<dbReference type="InterPro" id="IPR000182">
    <property type="entry name" value="GNAT_dom"/>
</dbReference>
<name>A6GDW9_9BACT</name>
<dbReference type="AlphaFoldDB" id="A6GDW9"/>
<reference evidence="2 3" key="1">
    <citation type="submission" date="2007-06" db="EMBL/GenBank/DDBJ databases">
        <authorList>
            <person name="Shimkets L."/>
            <person name="Ferriera S."/>
            <person name="Johnson J."/>
            <person name="Kravitz S."/>
            <person name="Beeson K."/>
            <person name="Sutton G."/>
            <person name="Rogers Y.-H."/>
            <person name="Friedman R."/>
            <person name="Frazier M."/>
            <person name="Venter J.C."/>
        </authorList>
    </citation>
    <scope>NUCLEOTIDE SEQUENCE [LARGE SCALE GENOMIC DNA]</scope>
    <source>
        <strain evidence="2 3">SIR-1</strain>
    </source>
</reference>
<dbReference type="Proteomes" id="UP000005801">
    <property type="component" value="Unassembled WGS sequence"/>
</dbReference>
<evidence type="ECO:0000313" key="3">
    <source>
        <dbReference type="Proteomes" id="UP000005801"/>
    </source>
</evidence>
<dbReference type="PANTHER" id="PTHR43792">
    <property type="entry name" value="GNAT FAMILY, PUTATIVE (AFU_ORTHOLOGUE AFUA_3G00765)-RELATED-RELATED"/>
    <property type="match status" value="1"/>
</dbReference>
<dbReference type="PANTHER" id="PTHR43792:SF16">
    <property type="entry name" value="N-ACETYLTRANSFERASE DOMAIN-CONTAINING PROTEIN"/>
    <property type="match status" value="1"/>
</dbReference>
<dbReference type="OrthoDB" id="9801656at2"/>
<dbReference type="eggNOG" id="COG1670">
    <property type="taxonomic scope" value="Bacteria"/>
</dbReference>
<keyword evidence="3" id="KW-1185">Reference proteome</keyword>
<dbReference type="RefSeq" id="WP_006974909.1">
    <property type="nucleotide sequence ID" value="NZ_ABCS01000077.1"/>
</dbReference>
<sequence>MSPDPLASTDSWSITDGVVAIQPPRPGDGARLIAGRDAEWARWMGPGGDDPRPTACIHVAGQLVGWVDYARGHPWLGPGEVNVGYTVFAAHRGRGYATRAVKLLVHRLALEGEHSRASVVIHPDNLASIRVAQRSGFEARGQAGGGDYRVRPVPPLRYTDGVVSIRRLSPRDLEADLEAKDEAQIRWMWEPGEREQWAAMRPAEQREHARRGLEARRDAFGSGPKWCFAVDTQAHAYVAYVDCDLASPNAPAGEANLAYSCHPAHRGRGHVKRAVRLLLRFVAEHTGARQAHVVLDPNNAASERVARAVTNAEPQTFVNAHGQTWLRFVCPVDVGQGGRGSFWPTR</sequence>
<dbReference type="EMBL" id="ABCS01000077">
    <property type="protein sequence ID" value="EDM75918.1"/>
    <property type="molecule type" value="Genomic_DNA"/>
</dbReference>
<dbReference type="Gene3D" id="3.40.630.30">
    <property type="match status" value="2"/>
</dbReference>
<dbReference type="GO" id="GO:0016747">
    <property type="term" value="F:acyltransferase activity, transferring groups other than amino-acyl groups"/>
    <property type="evidence" value="ECO:0007669"/>
    <property type="project" value="InterPro"/>
</dbReference>